<sequence length="375" mass="42509">MFKGKQNSTESSALNNDFVQVKNSWLVKLIPPSAKKRWSRWIGRRLPPQAKVTLSHKGIFILPTAFGIAWIALIILLYLFGTNYQNNLVIGLSLLLASVFHTCIIYSYKNLAGLTFNAVKPADAYAGKLHTFPVMLTGHTKQKHHDTTHQQICMQFAGQRHVRLAQTEEQSIATVQYHNPRRGLLTPGRIKVWSNFPLGLFKAWSYVDLNLHQVVFAKPIESDIQLVSENYSEQNEISHGKVRPGVDEYTGLRSYVTGESLKQVAWKQWAQDKGMLTKEFNEPEGTPVWLSLAQTSGVDLEEKLSKLSWQVNYLTNKKQIFGLILTDKVISQNTGDAHRIECQKAIALFKPQFSMTQDSNRQQQSEQNQGANDAR</sequence>
<dbReference type="Proteomes" id="UP001139333">
    <property type="component" value="Unassembled WGS sequence"/>
</dbReference>
<gene>
    <name evidence="3" type="ORF">L2672_09455</name>
</gene>
<feature type="region of interest" description="Disordered" evidence="1">
    <location>
        <begin position="356"/>
        <end position="375"/>
    </location>
</feature>
<evidence type="ECO:0000313" key="4">
    <source>
        <dbReference type="Proteomes" id="UP001139333"/>
    </source>
</evidence>
<dbReference type="PANTHER" id="PTHR34351">
    <property type="entry name" value="SLR1927 PROTEIN-RELATED"/>
    <property type="match status" value="1"/>
</dbReference>
<feature type="transmembrane region" description="Helical" evidence="2">
    <location>
        <begin position="59"/>
        <end position="81"/>
    </location>
</feature>
<dbReference type="AlphaFoldDB" id="A0A9X1ZRT1"/>
<keyword evidence="2" id="KW-0472">Membrane</keyword>
<dbReference type="EMBL" id="JAKIKP010000006">
    <property type="protein sequence ID" value="MCL1142918.1"/>
    <property type="molecule type" value="Genomic_DNA"/>
</dbReference>
<keyword evidence="2" id="KW-0812">Transmembrane</keyword>
<protein>
    <submittedName>
        <fullName evidence="3">DUF58 domain-containing protein</fullName>
    </submittedName>
</protein>
<proteinExistence type="predicted"/>
<dbReference type="RefSeq" id="WP_248995605.1">
    <property type="nucleotide sequence ID" value="NZ_JAKIKP010000006.1"/>
</dbReference>
<keyword evidence="4" id="KW-1185">Reference proteome</keyword>
<keyword evidence="2" id="KW-1133">Transmembrane helix</keyword>
<accession>A0A9X1ZRT1</accession>
<reference evidence="3" key="1">
    <citation type="submission" date="2022-01" db="EMBL/GenBank/DDBJ databases">
        <title>Whole genome-based taxonomy of the Shewanellaceae.</title>
        <authorList>
            <person name="Martin-Rodriguez A.J."/>
        </authorList>
    </citation>
    <scope>NUCLEOTIDE SEQUENCE</scope>
    <source>
        <strain evidence="3">DSM 16422</strain>
    </source>
</reference>
<evidence type="ECO:0000313" key="3">
    <source>
        <dbReference type="EMBL" id="MCL1142918.1"/>
    </source>
</evidence>
<comment type="caution">
    <text evidence="3">The sequence shown here is derived from an EMBL/GenBank/DDBJ whole genome shotgun (WGS) entry which is preliminary data.</text>
</comment>
<feature type="transmembrane region" description="Helical" evidence="2">
    <location>
        <begin position="87"/>
        <end position="108"/>
    </location>
</feature>
<dbReference type="PANTHER" id="PTHR34351:SF1">
    <property type="entry name" value="SLR1927 PROTEIN"/>
    <property type="match status" value="1"/>
</dbReference>
<name>A0A9X1ZRT1_9GAMM</name>
<evidence type="ECO:0000256" key="1">
    <source>
        <dbReference type="SAM" id="MobiDB-lite"/>
    </source>
</evidence>
<organism evidence="3 4">
    <name type="scientific">Shewanella gaetbuli</name>
    <dbReference type="NCBI Taxonomy" id="220752"/>
    <lineage>
        <taxon>Bacteria</taxon>
        <taxon>Pseudomonadati</taxon>
        <taxon>Pseudomonadota</taxon>
        <taxon>Gammaproteobacteria</taxon>
        <taxon>Alteromonadales</taxon>
        <taxon>Shewanellaceae</taxon>
        <taxon>Shewanella</taxon>
    </lineage>
</organism>
<evidence type="ECO:0000256" key="2">
    <source>
        <dbReference type="SAM" id="Phobius"/>
    </source>
</evidence>